<organism evidence="1 2">
    <name type="scientific">Aliarcobacter skirrowii</name>
    <dbReference type="NCBI Taxonomy" id="28200"/>
    <lineage>
        <taxon>Bacteria</taxon>
        <taxon>Pseudomonadati</taxon>
        <taxon>Campylobacterota</taxon>
        <taxon>Epsilonproteobacteria</taxon>
        <taxon>Campylobacterales</taxon>
        <taxon>Arcobacteraceae</taxon>
        <taxon>Aliarcobacter</taxon>
    </lineage>
</organism>
<dbReference type="EMBL" id="QEYI01000010">
    <property type="protein sequence ID" value="PWE19839.1"/>
    <property type="molecule type" value="Genomic_DNA"/>
</dbReference>
<evidence type="ECO:0000313" key="2">
    <source>
        <dbReference type="Proteomes" id="UP000245014"/>
    </source>
</evidence>
<dbReference type="Proteomes" id="UP000245014">
    <property type="component" value="Unassembled WGS sequence"/>
</dbReference>
<comment type="caution">
    <text evidence="1">The sequence shown here is derived from an EMBL/GenBank/DDBJ whole genome shotgun (WGS) entry which is preliminary data.</text>
</comment>
<name>A0A2U2BYU5_9BACT</name>
<protein>
    <submittedName>
        <fullName evidence="1">Uncharacterized protein</fullName>
    </submittedName>
</protein>
<evidence type="ECO:0000313" key="1">
    <source>
        <dbReference type="EMBL" id="PWE19839.1"/>
    </source>
</evidence>
<accession>A0A2U2BYU5</accession>
<dbReference type="AlphaFoldDB" id="A0A2U2BYU5"/>
<proteinExistence type="predicted"/>
<gene>
    <name evidence="1" type="ORF">DF188_09300</name>
</gene>
<reference evidence="1 2" key="1">
    <citation type="submission" date="2018-05" db="EMBL/GenBank/DDBJ databases">
        <title>Antimicrobial susceptibility testing and genomic analysis of Arcobacter skirrowii strains and one Arcobacter butzleri isolated from German poultry farms.</title>
        <authorList>
            <person name="Haenel I."/>
            <person name="Hotzel H."/>
            <person name="Tomaso H."/>
            <person name="Busch A."/>
        </authorList>
    </citation>
    <scope>NUCLEOTIDE SEQUENCE [LARGE SCALE GENOMIC DNA]</scope>
    <source>
        <strain evidence="2">v</strain>
    </source>
</reference>
<dbReference type="RefSeq" id="WP_109158749.1">
    <property type="nucleotide sequence ID" value="NZ_QEYI01000010.1"/>
</dbReference>
<sequence>MINKILSIFSNGNTYNLTNIKEQNNYSSEVKTLLESLDEHFYDGKITKAFELLNTALEKHQHKESKYYILLKKAEYFLELRNLEKTKDILNLLKKDYSNYNVLRHKEILLSIYSADKNEKEFFELVKDIKTEKEDIKSDDYFKIIFYLNSGNIKESKRIFNSLSKEEQEKNYLVAGHIFSNSYNYLNRNEEDLKKANLYYKLLLESNPNFLTKLHVKGFFIQIIINEYFRVKKDFNNNEVIEYKELLNKLFEAENYFNQSYINELKVFKAYILLILDLKNEYVEFYENNSDILFDEHYLQYCHYKNINIDHDLIQKKVVQNNKALLGYSNLLLVKNDDIKIILTFFNKNTELLLKSDLIIYLYTQASVASNSKVSKEVIKHINLYSKKSLELYFSYLLLKKYENKEIKDIEIHVLFDFLEKASVLNDIVFEVIDFLEEIKKSELYIKLAILKQNEFKNLIGYILKKCYDDRELKISDFEDFIKNIKILSDYYGHIADVYFNFHRLDRAFEFYYKVWEKDKNLISAKNVLITGLHNFERYKNRLDEEKENEVLYYLQSIQKELDFTNINLISYFHLVVNRDVNNAFGIINKKILSLNIDKLDNENKMQLASMYFNSITNFKDKEIDGFQKNTIYYKNKNYYLDKELFQDVHEIYVKKFKILLIDNHEILKISDDKTYKQKSLFHSIINEILETIDSPYFKVMKVDWGIEKPFEDLQEFLVKQNMKSSNLIERYSNGKEIGFWSLSKGYDKYFNLIVQLLEDENLNFNSCRVNFKDKNTPKLLTLSSIIFLNYWNKLDEVLKREDVYIQKSTFDYLLKYKEKLNKEDELLYLSEGNGLIYKNIITKEQIEFFLDNLKKIINNIAYVKIVDDTKSTLLFKESFSITEYIGIQEYHAIALSFEKNYQLITEDRMLEVIFEILKFNLTMISNSLSLLKREDILDLGITLHKKNYKYVFDIIIVKNLLNNFINTLLYKNIGVNGLSDKDINLLKILDDYGFLEKIKEVYFHHYEVYYPKVVLPEEDILSKNLKYILECLNENIKKKQ</sequence>